<reference evidence="1" key="1">
    <citation type="journal article" date="2019" name="bioRxiv">
        <title>The Genome of the Zebra Mussel, Dreissena polymorpha: A Resource for Invasive Species Research.</title>
        <authorList>
            <person name="McCartney M.A."/>
            <person name="Auch B."/>
            <person name="Kono T."/>
            <person name="Mallez S."/>
            <person name="Zhang Y."/>
            <person name="Obille A."/>
            <person name="Becker A."/>
            <person name="Abrahante J.E."/>
            <person name="Garbe J."/>
            <person name="Badalamenti J.P."/>
            <person name="Herman A."/>
            <person name="Mangelson H."/>
            <person name="Liachko I."/>
            <person name="Sullivan S."/>
            <person name="Sone E.D."/>
            <person name="Koren S."/>
            <person name="Silverstein K.A.T."/>
            <person name="Beckman K.B."/>
            <person name="Gohl D.M."/>
        </authorList>
    </citation>
    <scope>NUCLEOTIDE SEQUENCE</scope>
    <source>
        <strain evidence="1">Duluth1</strain>
        <tissue evidence="1">Whole animal</tissue>
    </source>
</reference>
<gene>
    <name evidence="1" type="ORF">DPMN_094233</name>
</gene>
<sequence length="94" mass="10469">MHRHALDGYGVHALSGVTSKEVTKPHHVSYVPPAMNSLPVPIILHVHSNLPVESSISVPNNPPVPSKPPVPSLLYYGQSNWFVFQSKFERYARM</sequence>
<comment type="caution">
    <text evidence="1">The sequence shown here is derived from an EMBL/GenBank/DDBJ whole genome shotgun (WGS) entry which is preliminary data.</text>
</comment>
<evidence type="ECO:0000313" key="1">
    <source>
        <dbReference type="EMBL" id="KAH3851748.1"/>
    </source>
</evidence>
<reference evidence="1" key="2">
    <citation type="submission" date="2020-11" db="EMBL/GenBank/DDBJ databases">
        <authorList>
            <person name="McCartney M.A."/>
            <person name="Auch B."/>
            <person name="Kono T."/>
            <person name="Mallez S."/>
            <person name="Becker A."/>
            <person name="Gohl D.M."/>
            <person name="Silverstein K.A.T."/>
            <person name="Koren S."/>
            <person name="Bechman K.B."/>
            <person name="Herman A."/>
            <person name="Abrahante J.E."/>
            <person name="Garbe J."/>
        </authorList>
    </citation>
    <scope>NUCLEOTIDE SEQUENCE</scope>
    <source>
        <strain evidence="1">Duluth1</strain>
        <tissue evidence="1">Whole animal</tissue>
    </source>
</reference>
<evidence type="ECO:0000313" key="2">
    <source>
        <dbReference type="Proteomes" id="UP000828390"/>
    </source>
</evidence>
<dbReference type="EMBL" id="JAIWYP010000003">
    <property type="protein sequence ID" value="KAH3851748.1"/>
    <property type="molecule type" value="Genomic_DNA"/>
</dbReference>
<proteinExistence type="predicted"/>
<organism evidence="1 2">
    <name type="scientific">Dreissena polymorpha</name>
    <name type="common">Zebra mussel</name>
    <name type="synonym">Mytilus polymorpha</name>
    <dbReference type="NCBI Taxonomy" id="45954"/>
    <lineage>
        <taxon>Eukaryota</taxon>
        <taxon>Metazoa</taxon>
        <taxon>Spiralia</taxon>
        <taxon>Lophotrochozoa</taxon>
        <taxon>Mollusca</taxon>
        <taxon>Bivalvia</taxon>
        <taxon>Autobranchia</taxon>
        <taxon>Heteroconchia</taxon>
        <taxon>Euheterodonta</taxon>
        <taxon>Imparidentia</taxon>
        <taxon>Neoheterodontei</taxon>
        <taxon>Myida</taxon>
        <taxon>Dreissenoidea</taxon>
        <taxon>Dreissenidae</taxon>
        <taxon>Dreissena</taxon>
    </lineage>
</organism>
<name>A0A9D4L5R5_DREPO</name>
<protein>
    <submittedName>
        <fullName evidence="1">Uncharacterized protein</fullName>
    </submittedName>
</protein>
<accession>A0A9D4L5R5</accession>
<dbReference type="AlphaFoldDB" id="A0A9D4L5R5"/>
<keyword evidence="2" id="KW-1185">Reference proteome</keyword>
<dbReference type="Proteomes" id="UP000828390">
    <property type="component" value="Unassembled WGS sequence"/>
</dbReference>